<evidence type="ECO:0000313" key="2">
    <source>
        <dbReference type="Proteomes" id="UP001187343"/>
    </source>
</evidence>
<proteinExistence type="predicted"/>
<sequence>MACLTTSLSSCTTHALHAKAAQHHTACQCFIVQKTSNVRRRQFSLSSRQQPPSAHTEPVLLLAAVPQSYRALEKISLSVKHVDLPFGGKAATFAGLCTVAHRASFSIRESPPITPLV</sequence>
<protein>
    <submittedName>
        <fullName evidence="1">Uncharacterized protein</fullName>
    </submittedName>
</protein>
<evidence type="ECO:0000313" key="1">
    <source>
        <dbReference type="EMBL" id="KAK2878684.1"/>
    </source>
</evidence>
<name>A0AA88P798_9TELE</name>
<accession>A0AA88P798</accession>
<comment type="caution">
    <text evidence="1">The sequence shown here is derived from an EMBL/GenBank/DDBJ whole genome shotgun (WGS) entry which is preliminary data.</text>
</comment>
<dbReference type="Proteomes" id="UP001187343">
    <property type="component" value="Unassembled WGS sequence"/>
</dbReference>
<organism evidence="1 2">
    <name type="scientific">Cirrhinus molitorella</name>
    <name type="common">mud carp</name>
    <dbReference type="NCBI Taxonomy" id="172907"/>
    <lineage>
        <taxon>Eukaryota</taxon>
        <taxon>Metazoa</taxon>
        <taxon>Chordata</taxon>
        <taxon>Craniata</taxon>
        <taxon>Vertebrata</taxon>
        <taxon>Euteleostomi</taxon>
        <taxon>Actinopterygii</taxon>
        <taxon>Neopterygii</taxon>
        <taxon>Teleostei</taxon>
        <taxon>Ostariophysi</taxon>
        <taxon>Cypriniformes</taxon>
        <taxon>Cyprinidae</taxon>
        <taxon>Labeoninae</taxon>
        <taxon>Labeonini</taxon>
        <taxon>Cirrhinus</taxon>
    </lineage>
</organism>
<dbReference type="AlphaFoldDB" id="A0AA88P798"/>
<gene>
    <name evidence="1" type="ORF">Q8A67_019475</name>
</gene>
<keyword evidence="2" id="KW-1185">Reference proteome</keyword>
<dbReference type="EMBL" id="JAUYZG010000019">
    <property type="protein sequence ID" value="KAK2878684.1"/>
    <property type="molecule type" value="Genomic_DNA"/>
</dbReference>
<reference evidence="1" key="1">
    <citation type="submission" date="2023-08" db="EMBL/GenBank/DDBJ databases">
        <title>Chromosome-level Genome Assembly of mud carp (Cirrhinus molitorella).</title>
        <authorList>
            <person name="Liu H."/>
        </authorList>
    </citation>
    <scope>NUCLEOTIDE SEQUENCE</scope>
    <source>
        <strain evidence="1">Prfri</strain>
        <tissue evidence="1">Muscle</tissue>
    </source>
</reference>